<organism evidence="8 9">
    <name type="scientific">Sphingosinicella rhizophila</name>
    <dbReference type="NCBI Taxonomy" id="3050082"/>
    <lineage>
        <taxon>Bacteria</taxon>
        <taxon>Pseudomonadati</taxon>
        <taxon>Pseudomonadota</taxon>
        <taxon>Alphaproteobacteria</taxon>
        <taxon>Sphingomonadales</taxon>
        <taxon>Sphingosinicellaceae</taxon>
        <taxon>Sphingosinicella</taxon>
    </lineage>
</organism>
<evidence type="ECO:0000259" key="7">
    <source>
        <dbReference type="PROSITE" id="PS50850"/>
    </source>
</evidence>
<evidence type="ECO:0000256" key="2">
    <source>
        <dbReference type="ARBA" id="ARBA00022448"/>
    </source>
</evidence>
<evidence type="ECO:0000256" key="6">
    <source>
        <dbReference type="SAM" id="Phobius"/>
    </source>
</evidence>
<dbReference type="InterPro" id="IPR011701">
    <property type="entry name" value="MFS"/>
</dbReference>
<feature type="transmembrane region" description="Helical" evidence="6">
    <location>
        <begin position="385"/>
        <end position="405"/>
    </location>
</feature>
<keyword evidence="4 6" id="KW-1133">Transmembrane helix</keyword>
<dbReference type="PANTHER" id="PTHR23505:SF79">
    <property type="entry name" value="PROTEIN SPINSTER"/>
    <property type="match status" value="1"/>
</dbReference>
<feature type="transmembrane region" description="Helical" evidence="6">
    <location>
        <begin position="316"/>
        <end position="338"/>
    </location>
</feature>
<evidence type="ECO:0000256" key="3">
    <source>
        <dbReference type="ARBA" id="ARBA00022692"/>
    </source>
</evidence>
<keyword evidence="9" id="KW-1185">Reference proteome</keyword>
<comment type="caution">
    <text evidence="8">The sequence shown here is derived from an EMBL/GenBank/DDBJ whole genome shotgun (WGS) entry which is preliminary data.</text>
</comment>
<evidence type="ECO:0000256" key="5">
    <source>
        <dbReference type="ARBA" id="ARBA00023136"/>
    </source>
</evidence>
<evidence type="ECO:0000313" key="9">
    <source>
        <dbReference type="Proteomes" id="UP001259572"/>
    </source>
</evidence>
<feature type="transmembrane region" description="Helical" evidence="6">
    <location>
        <begin position="253"/>
        <end position="278"/>
    </location>
</feature>
<comment type="subcellular location">
    <subcellularLocation>
        <location evidence="1">Membrane</location>
        <topology evidence="1">Multi-pass membrane protein</topology>
    </subcellularLocation>
</comment>
<dbReference type="Gene3D" id="1.20.1250.20">
    <property type="entry name" value="MFS general substrate transporter like domains"/>
    <property type="match status" value="1"/>
</dbReference>
<dbReference type="PROSITE" id="PS50850">
    <property type="entry name" value="MFS"/>
    <property type="match status" value="1"/>
</dbReference>
<feature type="domain" description="Major facilitator superfamily (MFS) profile" evidence="7">
    <location>
        <begin position="10"/>
        <end position="409"/>
    </location>
</feature>
<keyword evidence="3 6" id="KW-0812">Transmembrane</keyword>
<keyword evidence="2" id="KW-0813">Transport</keyword>
<feature type="transmembrane region" description="Helical" evidence="6">
    <location>
        <begin position="75"/>
        <end position="95"/>
    </location>
</feature>
<dbReference type="InterPro" id="IPR044770">
    <property type="entry name" value="MFS_spinster-like"/>
</dbReference>
<sequence>MTGPVYRRYVLGVATTVYGLNLVDRGVIQILLEPIKQDLSLSDTQLGFLTGIAFGLFYAIAGIPIARLADRGNRATITSVAIGLWALTVMSVVFVTNFLGLLAARVAAAVGEAGCKPPTYSLIGDYFPKPAERTRAMAIFWLGGPIASLVSYALGGWLSEIYGWRLTFFVMGLPGLLLALIVFTTIKDPRTARTVEDRSDPERPGMWAVFRHLWVSKSCRNILIGLTLLFTMCFGMNPWYASFLIRSHGMETSTIGVALGLIFSLGGVAGILLGGYIGSNRLADDERAQLRWSGLAIACVMPFFIGFLLLPTKLLALAALVPLQIVLNLFFAPTFALLQRLVPENMRATSLSIIMLFANLIGMGVGPQMVGILSDGLNPSFGVDSLRYAMLAMTIVALWSGYHFWAAGRSVRSDLVEVRG</sequence>
<dbReference type="SUPFAM" id="SSF103473">
    <property type="entry name" value="MFS general substrate transporter"/>
    <property type="match status" value="1"/>
</dbReference>
<name>A0ABU3Q5U8_9SPHN</name>
<feature type="transmembrane region" description="Helical" evidence="6">
    <location>
        <begin position="138"/>
        <end position="158"/>
    </location>
</feature>
<dbReference type="InterPro" id="IPR036259">
    <property type="entry name" value="MFS_trans_sf"/>
</dbReference>
<dbReference type="EMBL" id="JAVUPU010000002">
    <property type="protein sequence ID" value="MDT9598348.1"/>
    <property type="molecule type" value="Genomic_DNA"/>
</dbReference>
<feature type="transmembrane region" description="Helical" evidence="6">
    <location>
        <begin position="164"/>
        <end position="183"/>
    </location>
</feature>
<keyword evidence="5 6" id="KW-0472">Membrane</keyword>
<evidence type="ECO:0000256" key="4">
    <source>
        <dbReference type="ARBA" id="ARBA00022989"/>
    </source>
</evidence>
<dbReference type="PANTHER" id="PTHR23505">
    <property type="entry name" value="SPINSTER"/>
    <property type="match status" value="1"/>
</dbReference>
<dbReference type="Proteomes" id="UP001259572">
    <property type="component" value="Unassembled WGS sequence"/>
</dbReference>
<protein>
    <submittedName>
        <fullName evidence="8">MFS transporter</fullName>
    </submittedName>
</protein>
<evidence type="ECO:0000256" key="1">
    <source>
        <dbReference type="ARBA" id="ARBA00004141"/>
    </source>
</evidence>
<dbReference type="Pfam" id="PF07690">
    <property type="entry name" value="MFS_1"/>
    <property type="match status" value="1"/>
</dbReference>
<feature type="transmembrane region" description="Helical" evidence="6">
    <location>
        <begin position="290"/>
        <end position="310"/>
    </location>
</feature>
<dbReference type="RefSeq" id="WP_315724306.1">
    <property type="nucleotide sequence ID" value="NZ_JAVUPU010000002.1"/>
</dbReference>
<accession>A0ABU3Q5U8</accession>
<dbReference type="InterPro" id="IPR020846">
    <property type="entry name" value="MFS_dom"/>
</dbReference>
<dbReference type="CDD" id="cd17328">
    <property type="entry name" value="MFS_spinster_like"/>
    <property type="match status" value="1"/>
</dbReference>
<reference evidence="8 9" key="1">
    <citation type="submission" date="2023-05" db="EMBL/GenBank/DDBJ databases">
        <authorList>
            <person name="Guo Y."/>
        </authorList>
    </citation>
    <scope>NUCLEOTIDE SEQUENCE [LARGE SCALE GENOMIC DNA]</scope>
    <source>
        <strain evidence="8 9">GR2756</strain>
    </source>
</reference>
<feature type="transmembrane region" description="Helical" evidence="6">
    <location>
        <begin position="46"/>
        <end position="69"/>
    </location>
</feature>
<evidence type="ECO:0000313" key="8">
    <source>
        <dbReference type="EMBL" id="MDT9598348.1"/>
    </source>
</evidence>
<gene>
    <name evidence="8" type="ORF">RQX22_05210</name>
</gene>
<feature type="transmembrane region" description="Helical" evidence="6">
    <location>
        <begin position="221"/>
        <end position="241"/>
    </location>
</feature>
<feature type="transmembrane region" description="Helical" evidence="6">
    <location>
        <begin position="350"/>
        <end position="373"/>
    </location>
</feature>
<proteinExistence type="predicted"/>